<feature type="domain" description="CCHC-type" evidence="3">
    <location>
        <begin position="710"/>
        <end position="726"/>
    </location>
</feature>
<evidence type="ECO:0000256" key="2">
    <source>
        <dbReference type="SAM" id="MobiDB-lite"/>
    </source>
</evidence>
<dbReference type="Gene3D" id="4.10.60.10">
    <property type="entry name" value="Zinc finger, CCHC-type"/>
    <property type="match status" value="1"/>
</dbReference>
<evidence type="ECO:0000313" key="4">
    <source>
        <dbReference type="EMBL" id="GEX78693.1"/>
    </source>
</evidence>
<dbReference type="AlphaFoldDB" id="A0A699HH84"/>
<dbReference type="EMBL" id="BKCJ010130021">
    <property type="protein sequence ID" value="GEX78693.1"/>
    <property type="molecule type" value="Genomic_DNA"/>
</dbReference>
<dbReference type="GO" id="GO:0003676">
    <property type="term" value="F:nucleic acid binding"/>
    <property type="evidence" value="ECO:0007669"/>
    <property type="project" value="InterPro"/>
</dbReference>
<dbReference type="InterPro" id="IPR036875">
    <property type="entry name" value="Znf_CCHC_sf"/>
</dbReference>
<feature type="compositionally biased region" description="Polar residues" evidence="2">
    <location>
        <begin position="764"/>
        <end position="778"/>
    </location>
</feature>
<feature type="region of interest" description="Disordered" evidence="2">
    <location>
        <begin position="735"/>
        <end position="778"/>
    </location>
</feature>
<dbReference type="SMART" id="SM00343">
    <property type="entry name" value="ZnF_C2HC"/>
    <property type="match status" value="2"/>
</dbReference>
<dbReference type="SUPFAM" id="SSF57756">
    <property type="entry name" value="Retrovirus zinc finger-like domains"/>
    <property type="match status" value="1"/>
</dbReference>
<feature type="compositionally biased region" description="Polar residues" evidence="2">
    <location>
        <begin position="609"/>
        <end position="618"/>
    </location>
</feature>
<evidence type="ECO:0000259" key="3">
    <source>
        <dbReference type="SMART" id="SM00343"/>
    </source>
</evidence>
<feature type="compositionally biased region" description="Polar residues" evidence="2">
    <location>
        <begin position="626"/>
        <end position="639"/>
    </location>
</feature>
<dbReference type="InterPro" id="IPR001878">
    <property type="entry name" value="Znf_CCHC"/>
</dbReference>
<name>A0A699HH84_TANCI</name>
<evidence type="ECO:0000256" key="1">
    <source>
        <dbReference type="SAM" id="Coils"/>
    </source>
</evidence>
<feature type="domain" description="CCHC-type" evidence="3">
    <location>
        <begin position="247"/>
        <end position="263"/>
    </location>
</feature>
<proteinExistence type="predicted"/>
<dbReference type="GO" id="GO:0008270">
    <property type="term" value="F:zinc ion binding"/>
    <property type="evidence" value="ECO:0007669"/>
    <property type="project" value="InterPro"/>
</dbReference>
<feature type="compositionally biased region" description="Polar residues" evidence="2">
    <location>
        <begin position="159"/>
        <end position="168"/>
    </location>
</feature>
<feature type="coiled-coil region" evidence="1">
    <location>
        <begin position="103"/>
        <end position="130"/>
    </location>
</feature>
<organism evidence="4">
    <name type="scientific">Tanacetum cinerariifolium</name>
    <name type="common">Dalmatian daisy</name>
    <name type="synonym">Chrysanthemum cinerariifolium</name>
    <dbReference type="NCBI Taxonomy" id="118510"/>
    <lineage>
        <taxon>Eukaryota</taxon>
        <taxon>Viridiplantae</taxon>
        <taxon>Streptophyta</taxon>
        <taxon>Embryophyta</taxon>
        <taxon>Tracheophyta</taxon>
        <taxon>Spermatophyta</taxon>
        <taxon>Magnoliopsida</taxon>
        <taxon>eudicotyledons</taxon>
        <taxon>Gunneridae</taxon>
        <taxon>Pentapetalae</taxon>
        <taxon>asterids</taxon>
        <taxon>campanulids</taxon>
        <taxon>Asterales</taxon>
        <taxon>Asteraceae</taxon>
        <taxon>Asteroideae</taxon>
        <taxon>Anthemideae</taxon>
        <taxon>Anthemidinae</taxon>
        <taxon>Tanacetum</taxon>
    </lineage>
</organism>
<feature type="region of interest" description="Disordered" evidence="2">
    <location>
        <begin position="608"/>
        <end position="639"/>
    </location>
</feature>
<keyword evidence="1" id="KW-0175">Coiled coil</keyword>
<gene>
    <name evidence="4" type="ORF">Tci_350668</name>
</gene>
<sequence length="778" mass="88299">MLQVIPTASDEDSTVSEKSFPLLIPAVPATDDSLAVPEHTTVETPMNMYPKNKAHYESEKEAIHLILTGIGDEIYSTVDACKIAREMFVMNVKQQHKLDKVSYHKLFDILKQYQKDVNELRAKIIAKNANPLALVATAQSNQELYYQTPKPHKPYAPTSKASISTRSHATTRNKENLALIAKYFKKIYKPTNNNLRTSLNSRNKNVDTTLRYKNDNQSGQFRSQRMVNVARARENVGNLAVQQSEIQCFNYMEFGHFAKECRKPKRVKDSAYHKEKMLICKQAEKGVLLQAEQFDLLVDTDEEIDEQELEAHYSYMAKIQEVPTANSGTDSEPLEQVQYNDENNVFANVNQHCEQSKSTSNKCLVENDDSDVTPESPDMCEHDIQTYQNAEDERAVLVNLIANLKFNVDENKKIQKKLKKANTSIAHDLEQCKSILAKTSKTSKESNSVRDSCLAQSEKPCLYEIPNDQSDPTNELVPDREETLTLAEESRSKLNKDYVRPYDYTKLNSLKDTLIVSQSVTVSQRETVSQSQQSNDSYAKLVPTIREKRDYSVQQSPYSKAEDPILEFSTSGIRAWIQCCSSSYCSNLLFSQEGLSWTGLPEFADDTVTDYSRPSPTVESIPGDAQNRNSSASENGKSTDSIFSKPAVKFVKAAERSTTNKVETVKKPSVRYAELYRKPSKKSTVRGNQRNWNNLKSQQLGENFVRKNRACFNCGHFDHLSYNCGLGVKIRRSSPKNNYTHRSMPPRPAIHRPYRPPMRTTRPNSNAATRPYVNSTRP</sequence>
<comment type="caution">
    <text evidence="4">The sequence shown here is derived from an EMBL/GenBank/DDBJ whole genome shotgun (WGS) entry which is preliminary data.</text>
</comment>
<reference evidence="4" key="1">
    <citation type="journal article" date="2019" name="Sci. Rep.">
        <title>Draft genome of Tanacetum cinerariifolium, the natural source of mosquito coil.</title>
        <authorList>
            <person name="Yamashiro T."/>
            <person name="Shiraishi A."/>
            <person name="Satake H."/>
            <person name="Nakayama K."/>
        </authorList>
    </citation>
    <scope>NUCLEOTIDE SEQUENCE</scope>
</reference>
<accession>A0A699HH84</accession>
<protein>
    <submittedName>
        <fullName evidence="4">Gag-Pol polyprotein</fullName>
    </submittedName>
</protein>
<feature type="region of interest" description="Disordered" evidence="2">
    <location>
        <begin position="149"/>
        <end position="168"/>
    </location>
</feature>